<reference evidence="1" key="1">
    <citation type="submission" date="2021-01" db="EMBL/GenBank/DDBJ databases">
        <authorList>
            <person name="Corre E."/>
            <person name="Pelletier E."/>
            <person name="Niang G."/>
            <person name="Scheremetjew M."/>
            <person name="Finn R."/>
            <person name="Kale V."/>
            <person name="Holt S."/>
            <person name="Cochrane G."/>
            <person name="Meng A."/>
            <person name="Brown T."/>
            <person name="Cohen L."/>
        </authorList>
    </citation>
    <scope>NUCLEOTIDE SEQUENCE</scope>
    <source>
        <strain evidence="1">NY070348D</strain>
    </source>
</reference>
<organism evidence="1">
    <name type="scientific">Mucochytrium quahogii</name>
    <dbReference type="NCBI Taxonomy" id="96639"/>
    <lineage>
        <taxon>Eukaryota</taxon>
        <taxon>Sar</taxon>
        <taxon>Stramenopiles</taxon>
        <taxon>Bigyra</taxon>
        <taxon>Labyrinthulomycetes</taxon>
        <taxon>Thraustochytrida</taxon>
        <taxon>Thraustochytriidae</taxon>
        <taxon>Mucochytrium</taxon>
    </lineage>
</organism>
<gene>
    <name evidence="1" type="ORF">QSP1433_LOCUS14008</name>
</gene>
<proteinExistence type="predicted"/>
<dbReference type="AlphaFoldDB" id="A0A7S2SGZ0"/>
<name>A0A7S2SGZ0_9STRA</name>
<accession>A0A7S2SGZ0</accession>
<dbReference type="EMBL" id="HBHK01022049">
    <property type="protein sequence ID" value="CAD9699714.1"/>
    <property type="molecule type" value="Transcribed_RNA"/>
</dbReference>
<evidence type="ECO:0000313" key="1">
    <source>
        <dbReference type="EMBL" id="CAD9699714.1"/>
    </source>
</evidence>
<protein>
    <submittedName>
        <fullName evidence="1">Uncharacterized protein</fullName>
    </submittedName>
</protein>
<sequence>MFFDEKRICANCHQERPRSDFYDAAPSDTAPCKPCTRLNPDGIQKLTALKRSLYKTLHSRGEMTAAKALTNRVILLFLRNSDPYSIRNIKAPKERENILNPESYVPVIITPNPFEEAAKKANLLF</sequence>